<dbReference type="InterPro" id="IPR029058">
    <property type="entry name" value="AB_hydrolase_fold"/>
</dbReference>
<comment type="caution">
    <text evidence="3">The sequence shown here is derived from an EMBL/GenBank/DDBJ whole genome shotgun (WGS) entry which is preliminary data.</text>
</comment>
<reference evidence="4" key="1">
    <citation type="journal article" date="2019" name="Int. J. Syst. Evol. Microbiol.">
        <title>The Global Catalogue of Microorganisms (GCM) 10K type strain sequencing project: providing services to taxonomists for standard genome sequencing and annotation.</title>
        <authorList>
            <consortium name="The Broad Institute Genomics Platform"/>
            <consortium name="The Broad Institute Genome Sequencing Center for Infectious Disease"/>
            <person name="Wu L."/>
            <person name="Ma J."/>
        </authorList>
    </citation>
    <scope>NUCLEOTIDE SEQUENCE [LARGE SCALE GENOMIC DNA]</scope>
    <source>
        <strain evidence="4">JCM 17939</strain>
    </source>
</reference>
<feature type="chain" id="PRO_5045044705" evidence="1">
    <location>
        <begin position="34"/>
        <end position="292"/>
    </location>
</feature>
<dbReference type="PANTHER" id="PTHR37017:SF11">
    <property type="entry name" value="ESTERASE_LIPASE_THIOESTERASE DOMAIN-CONTAINING PROTEIN"/>
    <property type="match status" value="1"/>
</dbReference>
<organism evidence="3 4">
    <name type="scientific">Actinoallomurus vinaceus</name>
    <dbReference type="NCBI Taxonomy" id="1080074"/>
    <lineage>
        <taxon>Bacteria</taxon>
        <taxon>Bacillati</taxon>
        <taxon>Actinomycetota</taxon>
        <taxon>Actinomycetes</taxon>
        <taxon>Streptosporangiales</taxon>
        <taxon>Thermomonosporaceae</taxon>
        <taxon>Actinoallomurus</taxon>
    </lineage>
</organism>
<dbReference type="EMBL" id="BAABHK010000001">
    <property type="protein sequence ID" value="GAA4620371.1"/>
    <property type="molecule type" value="Genomic_DNA"/>
</dbReference>
<feature type="domain" description="AB hydrolase-1" evidence="2">
    <location>
        <begin position="57"/>
        <end position="277"/>
    </location>
</feature>
<gene>
    <name evidence="3" type="ORF">GCM10023196_004090</name>
</gene>
<keyword evidence="3" id="KW-0378">Hydrolase</keyword>
<dbReference type="Gene3D" id="3.40.50.1820">
    <property type="entry name" value="alpha/beta hydrolase"/>
    <property type="match status" value="1"/>
</dbReference>
<dbReference type="Proteomes" id="UP001501442">
    <property type="component" value="Unassembled WGS sequence"/>
</dbReference>
<sequence>MRSTSRIRRSLASAAVAAAAVALTAVGIGHATADTAGHGDARSPVRCSAPGHRAITVVLVHGAWADSSGWSGEINQLQRAGCVVRAADNPVENLTTDAEKVAAFVRAIPGPVLLVGHSYGGAVITNAAAQADNVVGLVFVDAYAPAVGEAINTLNGATSVVYTHPKSELLQEVPGPGGSTNLLLTQKAYADYFGNDLTNSQAREGWASQTEASSLALGTPTKYAAWQHLPSWSFISSGDQIITPDSLAMMAKRAHSKVTWFKGGSHLTLVTHPGAVTAVIGQALSSLLKGGS</sequence>
<dbReference type="GO" id="GO:0016787">
    <property type="term" value="F:hydrolase activity"/>
    <property type="evidence" value="ECO:0007669"/>
    <property type="project" value="UniProtKB-KW"/>
</dbReference>
<dbReference type="InterPro" id="IPR052897">
    <property type="entry name" value="Sec-Metab_Biosynth_Hydrolase"/>
</dbReference>
<evidence type="ECO:0000259" key="2">
    <source>
        <dbReference type="Pfam" id="PF12697"/>
    </source>
</evidence>
<dbReference type="RefSeq" id="WP_345428712.1">
    <property type="nucleotide sequence ID" value="NZ_BAABHK010000001.1"/>
</dbReference>
<dbReference type="PANTHER" id="PTHR37017">
    <property type="entry name" value="AB HYDROLASE-1 DOMAIN-CONTAINING PROTEIN-RELATED"/>
    <property type="match status" value="1"/>
</dbReference>
<dbReference type="Pfam" id="PF12697">
    <property type="entry name" value="Abhydrolase_6"/>
    <property type="match status" value="1"/>
</dbReference>
<feature type="signal peptide" evidence="1">
    <location>
        <begin position="1"/>
        <end position="33"/>
    </location>
</feature>
<evidence type="ECO:0000313" key="3">
    <source>
        <dbReference type="EMBL" id="GAA4620371.1"/>
    </source>
</evidence>
<dbReference type="SUPFAM" id="SSF53474">
    <property type="entry name" value="alpha/beta-Hydrolases"/>
    <property type="match status" value="1"/>
</dbReference>
<evidence type="ECO:0000313" key="4">
    <source>
        <dbReference type="Proteomes" id="UP001501442"/>
    </source>
</evidence>
<keyword evidence="4" id="KW-1185">Reference proteome</keyword>
<protein>
    <submittedName>
        <fullName evidence="3">Alpha/beta hydrolase</fullName>
    </submittedName>
</protein>
<keyword evidence="1" id="KW-0732">Signal</keyword>
<evidence type="ECO:0000256" key="1">
    <source>
        <dbReference type="SAM" id="SignalP"/>
    </source>
</evidence>
<accession>A0ABP8U295</accession>
<dbReference type="InterPro" id="IPR000073">
    <property type="entry name" value="AB_hydrolase_1"/>
</dbReference>
<proteinExistence type="predicted"/>
<name>A0ABP8U295_9ACTN</name>